<dbReference type="InterPro" id="IPR013785">
    <property type="entry name" value="Aldolase_TIM"/>
</dbReference>
<dbReference type="Proteomes" id="UP000502996">
    <property type="component" value="Chromosome"/>
</dbReference>
<keyword evidence="1" id="KW-0704">Schiff base</keyword>
<sequence>MKIYADGADLESIIALAQDPRISGFTTNPTLMRKAGVDDYEAFARKVLETITTHPISFEVFADQPAEMVRQARLIASWGENVYVKVPITNTQGVPSDDVVRELSQDGVHLNVTALMTVAQVEAVARASEGGPGHVVSVFAGRIADTGRDPMPIMAEALEVLRPQPELELLWASPREVLNVRQAEQVGVHIITATPDLIGKMASFDKDLDQFSLETVRMFHDDAAAAGFTL</sequence>
<proteinExistence type="predicted"/>
<dbReference type="EC" id="2.2.1.2" evidence="2"/>
<evidence type="ECO:0000313" key="2">
    <source>
        <dbReference type="EMBL" id="QIG44783.1"/>
    </source>
</evidence>
<protein>
    <submittedName>
        <fullName evidence="2">Transaldolase</fullName>
        <ecNumber evidence="2">2.2.1.2</ecNumber>
    </submittedName>
</protein>
<dbReference type="KEGG" id="nano:G5V58_20160"/>
<dbReference type="NCBIfam" id="TIGR02134">
    <property type="entry name" value="transald_staph"/>
    <property type="match status" value="1"/>
</dbReference>
<dbReference type="InterPro" id="IPR011861">
    <property type="entry name" value="Transald_staph-type"/>
</dbReference>
<dbReference type="Pfam" id="PF00923">
    <property type="entry name" value="TAL_FSA"/>
    <property type="match status" value="1"/>
</dbReference>
<accession>A0A6G6WI10</accession>
<gene>
    <name evidence="2" type="ORF">G5V58_20160</name>
</gene>
<evidence type="ECO:0000256" key="1">
    <source>
        <dbReference type="ARBA" id="ARBA00023270"/>
    </source>
</evidence>
<dbReference type="GO" id="GO:0005975">
    <property type="term" value="P:carbohydrate metabolic process"/>
    <property type="evidence" value="ECO:0007669"/>
    <property type="project" value="InterPro"/>
</dbReference>
<dbReference type="GO" id="GO:0004801">
    <property type="term" value="F:transaldolase activity"/>
    <property type="evidence" value="ECO:0007669"/>
    <property type="project" value="UniProtKB-EC"/>
</dbReference>
<organism evidence="2 3">
    <name type="scientific">Nocardioides anomalus</name>
    <dbReference type="NCBI Taxonomy" id="2712223"/>
    <lineage>
        <taxon>Bacteria</taxon>
        <taxon>Bacillati</taxon>
        <taxon>Actinomycetota</taxon>
        <taxon>Actinomycetes</taxon>
        <taxon>Propionibacteriales</taxon>
        <taxon>Nocardioidaceae</taxon>
        <taxon>Nocardioides</taxon>
    </lineage>
</organism>
<dbReference type="InterPro" id="IPR001585">
    <property type="entry name" value="TAL/FSA"/>
</dbReference>
<evidence type="ECO:0000313" key="3">
    <source>
        <dbReference type="Proteomes" id="UP000502996"/>
    </source>
</evidence>
<dbReference type="PANTHER" id="PTHR10683:SF40">
    <property type="entry name" value="FRUCTOSE-6-PHOSPHATE ALDOLASE 1-RELATED"/>
    <property type="match status" value="1"/>
</dbReference>
<dbReference type="Gene3D" id="3.20.20.70">
    <property type="entry name" value="Aldolase class I"/>
    <property type="match status" value="1"/>
</dbReference>
<reference evidence="2 3" key="1">
    <citation type="submission" date="2020-02" db="EMBL/GenBank/DDBJ databases">
        <title>Full genome sequence of Nocardioides sp. R-3366.</title>
        <authorList>
            <person name="Im W.-T."/>
        </authorList>
    </citation>
    <scope>NUCLEOTIDE SEQUENCE [LARGE SCALE GENOMIC DNA]</scope>
    <source>
        <strain evidence="2 3">R-3366</strain>
    </source>
</reference>
<name>A0A6G6WI10_9ACTN</name>
<dbReference type="EMBL" id="CP049257">
    <property type="protein sequence ID" value="QIG44783.1"/>
    <property type="molecule type" value="Genomic_DNA"/>
</dbReference>
<keyword evidence="3" id="KW-1185">Reference proteome</keyword>
<dbReference type="RefSeq" id="WP_165236669.1">
    <property type="nucleotide sequence ID" value="NZ_CP049257.1"/>
</dbReference>
<dbReference type="AlphaFoldDB" id="A0A6G6WI10"/>
<dbReference type="SUPFAM" id="SSF51569">
    <property type="entry name" value="Aldolase"/>
    <property type="match status" value="1"/>
</dbReference>
<keyword evidence="2" id="KW-0808">Transferase</keyword>
<dbReference type="PANTHER" id="PTHR10683">
    <property type="entry name" value="TRANSALDOLASE"/>
    <property type="match status" value="1"/>
</dbReference>